<dbReference type="EMBL" id="BSDS01000002">
    <property type="protein sequence ID" value="GLI39473.1"/>
    <property type="molecule type" value="Genomic_DNA"/>
</dbReference>
<dbReference type="AlphaFoldDB" id="A0A9W6G375"/>
<keyword evidence="2" id="KW-1185">Reference proteome</keyword>
<name>A0A9W6G375_9BACT</name>
<proteinExistence type="predicted"/>
<accession>A0A9W6G375</accession>
<reference evidence="1" key="1">
    <citation type="submission" date="2022-12" db="EMBL/GenBank/DDBJ databases">
        <title>Reference genome sequencing for broad-spectrum identification of bacterial and archaeal isolates by mass spectrometry.</title>
        <authorList>
            <person name="Sekiguchi Y."/>
            <person name="Tourlousse D.M."/>
        </authorList>
    </citation>
    <scope>NUCLEOTIDE SEQUENCE</scope>
    <source>
        <strain evidence="1">H2</strain>
    </source>
</reference>
<protein>
    <submittedName>
        <fullName evidence="1">Uncharacterized protein</fullName>
    </submittedName>
</protein>
<sequence length="257" mass="30658">MRIYNKILNDRYIDKYVYGLCDVNVDNVIKNIHILFKDIRLVLDNEDAGNDIYDYIFDCFEFTDNFENINNRLLYIRDRKIIRDNFNAINNTIIYMCVDTLKYLIDMYLEISTNGINIDVNKKHAKVIECKLLPFKKLINDKIGRINRCKPIGKTSQESRMVLHEIKNYLKNNYSNYINTDNHKSKVSLSKKIWEHFANYTSHNQLHTDDGYEIYMDNDVIIEEYKNKTKKIGRRTFANYVTKAKKEVIEEQNFLVS</sequence>
<evidence type="ECO:0000313" key="2">
    <source>
        <dbReference type="Proteomes" id="UP001144352"/>
    </source>
</evidence>
<evidence type="ECO:0000313" key="1">
    <source>
        <dbReference type="EMBL" id="GLI39473.1"/>
    </source>
</evidence>
<gene>
    <name evidence="1" type="ORF">GHYDROH2_29740</name>
</gene>
<organism evidence="1 2">
    <name type="scientific">Geobacter hydrogenophilus</name>
    <dbReference type="NCBI Taxonomy" id="40983"/>
    <lineage>
        <taxon>Bacteria</taxon>
        <taxon>Pseudomonadati</taxon>
        <taxon>Thermodesulfobacteriota</taxon>
        <taxon>Desulfuromonadia</taxon>
        <taxon>Geobacterales</taxon>
        <taxon>Geobacteraceae</taxon>
        <taxon>Geobacter</taxon>
    </lineage>
</organism>
<dbReference type="RefSeq" id="WP_214187897.1">
    <property type="nucleotide sequence ID" value="NZ_BSDS01000002.1"/>
</dbReference>
<dbReference type="Proteomes" id="UP001144352">
    <property type="component" value="Unassembled WGS sequence"/>
</dbReference>
<comment type="caution">
    <text evidence="1">The sequence shown here is derived from an EMBL/GenBank/DDBJ whole genome shotgun (WGS) entry which is preliminary data.</text>
</comment>